<reference evidence="2" key="1">
    <citation type="submission" date="2023-06" db="EMBL/GenBank/DDBJ databases">
        <title>Genomic of Agaribacillus aureum.</title>
        <authorList>
            <person name="Wang G."/>
        </authorList>
    </citation>
    <scope>NUCLEOTIDE SEQUENCE</scope>
    <source>
        <strain evidence="2">BMA12</strain>
    </source>
</reference>
<dbReference type="Gene3D" id="3.20.170.20">
    <property type="entry name" value="Protein of unknown function DUF952"/>
    <property type="match status" value="1"/>
</dbReference>
<keyword evidence="3" id="KW-1185">Reference proteome</keyword>
<keyword evidence="1" id="KW-0472">Membrane</keyword>
<feature type="transmembrane region" description="Helical" evidence="1">
    <location>
        <begin position="33"/>
        <end position="52"/>
    </location>
</feature>
<dbReference type="PANTHER" id="PTHR34129:SF1">
    <property type="entry name" value="DUF952 DOMAIN-CONTAINING PROTEIN"/>
    <property type="match status" value="1"/>
</dbReference>
<name>A0ABT8L329_9BACT</name>
<accession>A0ABT8L329</accession>
<sequence>MLSNDSLTIIYRSRSYQFDLSYIKQITFESRKLMFPLILGGTASAFILISILNNLFNPWLSLSLLLLSLAVAYLGWMGTNVLTIKESGHNNDFMLKHVSINMRSFIGYVNKMIRFKKGLLPPQEMLVYHISIKTDWEKALLEQTYKHESLDKEGFIHASDYHQLLSTAERYYSDEVPLVLLAIDPEKLKSPIKYELATSRDSLFPHIFGPINLEAVVQALPFEKNDSGKFSFPKPDIQQNN</sequence>
<organism evidence="2 3">
    <name type="scientific">Agaribacillus aureus</name>
    <dbReference type="NCBI Taxonomy" id="3051825"/>
    <lineage>
        <taxon>Bacteria</taxon>
        <taxon>Pseudomonadati</taxon>
        <taxon>Bacteroidota</taxon>
        <taxon>Cytophagia</taxon>
        <taxon>Cytophagales</taxon>
        <taxon>Splendidivirgaceae</taxon>
        <taxon>Agaribacillus</taxon>
    </lineage>
</organism>
<dbReference type="Proteomes" id="UP001172083">
    <property type="component" value="Unassembled WGS sequence"/>
</dbReference>
<dbReference type="RefSeq" id="WP_346757478.1">
    <property type="nucleotide sequence ID" value="NZ_JAUJEB010000001.1"/>
</dbReference>
<proteinExistence type="predicted"/>
<comment type="caution">
    <text evidence="2">The sequence shown here is derived from an EMBL/GenBank/DDBJ whole genome shotgun (WGS) entry which is preliminary data.</text>
</comment>
<keyword evidence="1" id="KW-0812">Transmembrane</keyword>
<evidence type="ECO:0000313" key="2">
    <source>
        <dbReference type="EMBL" id="MDN5212154.1"/>
    </source>
</evidence>
<feature type="transmembrane region" description="Helical" evidence="1">
    <location>
        <begin position="58"/>
        <end position="76"/>
    </location>
</feature>
<dbReference type="PANTHER" id="PTHR34129">
    <property type="entry name" value="BLR1139 PROTEIN"/>
    <property type="match status" value="1"/>
</dbReference>
<protein>
    <submittedName>
        <fullName evidence="2">DUF952 domain-containing protein</fullName>
    </submittedName>
</protein>
<gene>
    <name evidence="2" type="ORF">QQ020_08830</name>
</gene>
<dbReference type="Pfam" id="PF06108">
    <property type="entry name" value="DUF952"/>
    <property type="match status" value="1"/>
</dbReference>
<evidence type="ECO:0000256" key="1">
    <source>
        <dbReference type="SAM" id="Phobius"/>
    </source>
</evidence>
<keyword evidence="1" id="KW-1133">Transmembrane helix</keyword>
<dbReference type="InterPro" id="IPR009297">
    <property type="entry name" value="DUF952"/>
</dbReference>
<dbReference type="EMBL" id="JAUJEB010000001">
    <property type="protein sequence ID" value="MDN5212154.1"/>
    <property type="molecule type" value="Genomic_DNA"/>
</dbReference>
<dbReference type="SUPFAM" id="SSF56399">
    <property type="entry name" value="ADP-ribosylation"/>
    <property type="match status" value="1"/>
</dbReference>
<evidence type="ECO:0000313" key="3">
    <source>
        <dbReference type="Proteomes" id="UP001172083"/>
    </source>
</evidence>